<evidence type="ECO:0000256" key="6">
    <source>
        <dbReference type="ARBA" id="ARBA00023049"/>
    </source>
</evidence>
<organism evidence="11 12">
    <name type="scientific">Trichuris muris</name>
    <name type="common">Mouse whipworm</name>
    <dbReference type="NCBI Taxonomy" id="70415"/>
    <lineage>
        <taxon>Eukaryota</taxon>
        <taxon>Metazoa</taxon>
        <taxon>Ecdysozoa</taxon>
        <taxon>Nematoda</taxon>
        <taxon>Enoplea</taxon>
        <taxon>Dorylaimia</taxon>
        <taxon>Trichinellida</taxon>
        <taxon>Trichuridae</taxon>
        <taxon>Trichuris</taxon>
    </lineage>
</organism>
<reference evidence="12" key="1">
    <citation type="submission" date="2019-12" db="UniProtKB">
        <authorList>
            <consortium name="WormBaseParasite"/>
        </authorList>
    </citation>
    <scope>IDENTIFICATION</scope>
</reference>
<feature type="binding site" evidence="9">
    <location>
        <position position="241"/>
    </location>
    <ligand>
        <name>Zn(2+)</name>
        <dbReference type="ChEBI" id="CHEBI:29105"/>
        <note>catalytic</note>
    </ligand>
</feature>
<evidence type="ECO:0000313" key="12">
    <source>
        <dbReference type="WBParaSite" id="TMUE_1000005478.1"/>
    </source>
</evidence>
<protein>
    <recommendedName>
        <fullName evidence="7 10">Leishmanolysin-like peptidase</fullName>
        <ecNumber evidence="10">3.4.24.-</ecNumber>
    </recommendedName>
</protein>
<dbReference type="PANTHER" id="PTHR10942">
    <property type="entry name" value="LEISHMANOLYSIN-LIKE PEPTIDASE"/>
    <property type="match status" value="1"/>
</dbReference>
<evidence type="ECO:0000256" key="10">
    <source>
        <dbReference type="RuleBase" id="RU366077"/>
    </source>
</evidence>
<dbReference type="GO" id="GO:0006508">
    <property type="term" value="P:proteolysis"/>
    <property type="evidence" value="ECO:0007669"/>
    <property type="project" value="UniProtKB-KW"/>
</dbReference>
<evidence type="ECO:0000256" key="9">
    <source>
        <dbReference type="PIRSR" id="PIRSR601577-2"/>
    </source>
</evidence>
<sequence>MGSQTYPQESDWSSIRIKVFYSIGYYQVLSNETRDILSRAMQLTLDFLASAISVQRLKVPLRLNRSEPCLHGKRLLDLNESTFIHGVKNADLAIIMDASDAGTCVGDTATVAHAAPCELHPISGRPIKGRVAICKGKVEQLGLKVKGSAVTLLHEMMHVLVFSPDSLFHRFNTPDVRKAAKNVTVLVKWAWKVGNNDSTIVDTKLVNSPHVLKAVRDYTGCADLEGAQLENGGTVGTVHSHWEKRIFGPELMTGVQSPIAPFSVITAALLQDSGWYLVNNSVIEDLEWGKGLGCKFARQSCREYMDQRPNVPDGAHPYCNFKDYVLEQSIRLSMLRCSARRDHVRSCVFKTSDNITKKHQVFRGKSERLKDGRNIVGDQVIGDDELADYCPMWKVHQRGVDKKKETDSVCADVNNQPKRLDNFAMEIYGPSSKCFEQETVFVKLRCVGARILGRVDYAYEKASGAACYEYKCEMGRLFVRAKGFQRTSTANAFKVCWAKGSAIALYRYQKDFNGSTNLYRGSILCPSCEEICEGANDDFKCGPEVPGIFSRDPLISPCWSRAFMPRIANNLILTSTLLIVILSRCV</sequence>
<dbReference type="EC" id="3.4.24.-" evidence="10"/>
<comment type="cofactor">
    <cofactor evidence="9 10">
        <name>Zn(2+)</name>
        <dbReference type="ChEBI" id="CHEBI:29105"/>
    </cofactor>
    <text evidence="9 10">Binds 1 zinc ion per subunit.</text>
</comment>
<dbReference type="Gene3D" id="3.10.170.20">
    <property type="match status" value="1"/>
</dbReference>
<name>A0A5S6QE25_TRIMR</name>
<keyword evidence="4 10" id="KW-0378">Hydrolase</keyword>
<dbReference type="FunFam" id="3.90.132.10:FF:000001">
    <property type="entry name" value="leishmanolysin-like peptidase isoform X2"/>
    <property type="match status" value="1"/>
</dbReference>
<keyword evidence="5 9" id="KW-0862">Zinc</keyword>
<evidence type="ECO:0000256" key="4">
    <source>
        <dbReference type="ARBA" id="ARBA00022801"/>
    </source>
</evidence>
<comment type="similarity">
    <text evidence="1 10">Belongs to the peptidase M8 family.</text>
</comment>
<feature type="binding site" evidence="9">
    <location>
        <position position="158"/>
    </location>
    <ligand>
        <name>Zn(2+)</name>
        <dbReference type="ChEBI" id="CHEBI:29105"/>
        <note>catalytic</note>
    </ligand>
</feature>
<dbReference type="GO" id="GO:0004222">
    <property type="term" value="F:metalloendopeptidase activity"/>
    <property type="evidence" value="ECO:0007669"/>
    <property type="project" value="UniProtKB-UniRule"/>
</dbReference>
<dbReference type="GO" id="GO:0046872">
    <property type="term" value="F:metal ion binding"/>
    <property type="evidence" value="ECO:0007669"/>
    <property type="project" value="UniProtKB-KW"/>
</dbReference>
<evidence type="ECO:0000256" key="5">
    <source>
        <dbReference type="ARBA" id="ARBA00022833"/>
    </source>
</evidence>
<keyword evidence="2 10" id="KW-0645">Protease</keyword>
<keyword evidence="6 9" id="KW-0482">Metalloprotease</keyword>
<dbReference type="InterPro" id="IPR001577">
    <property type="entry name" value="Peptidase_M8"/>
</dbReference>
<dbReference type="GO" id="GO:0007155">
    <property type="term" value="P:cell adhesion"/>
    <property type="evidence" value="ECO:0007669"/>
    <property type="project" value="InterPro"/>
</dbReference>
<keyword evidence="3 9" id="KW-0479">Metal-binding</keyword>
<proteinExistence type="inferred from homology"/>
<evidence type="ECO:0000313" key="11">
    <source>
        <dbReference type="Proteomes" id="UP000046395"/>
    </source>
</evidence>
<dbReference type="PRINTS" id="PR00782">
    <property type="entry name" value="LSHMANOLYSIN"/>
</dbReference>
<dbReference type="PANTHER" id="PTHR10942:SF0">
    <property type="entry name" value="LEISHMANOLYSIN-LIKE PEPTIDASE"/>
    <property type="match status" value="1"/>
</dbReference>
<dbReference type="Gene3D" id="2.30.34.10">
    <property type="entry name" value="Leishmanolysin domain 4"/>
    <property type="match status" value="1"/>
</dbReference>
<evidence type="ECO:0000256" key="8">
    <source>
        <dbReference type="PIRSR" id="PIRSR601577-1"/>
    </source>
</evidence>
<dbReference type="GO" id="GO:0016020">
    <property type="term" value="C:membrane"/>
    <property type="evidence" value="ECO:0007669"/>
    <property type="project" value="InterPro"/>
</dbReference>
<accession>A0A5S6QE25</accession>
<dbReference type="SUPFAM" id="SSF55486">
    <property type="entry name" value="Metalloproteases ('zincins'), catalytic domain"/>
    <property type="match status" value="1"/>
</dbReference>
<keyword evidence="11" id="KW-1185">Reference proteome</keyword>
<dbReference type="STRING" id="70415.A0A5S6QE25"/>
<dbReference type="WBParaSite" id="TMUE_1000005478.1">
    <property type="protein sequence ID" value="TMUE_1000005478.1"/>
    <property type="gene ID" value="WBGene00290782"/>
</dbReference>
<feature type="active site" evidence="8">
    <location>
        <position position="155"/>
    </location>
</feature>
<dbReference type="GO" id="GO:0005737">
    <property type="term" value="C:cytoplasm"/>
    <property type="evidence" value="ECO:0007669"/>
    <property type="project" value="TreeGrafter"/>
</dbReference>
<dbReference type="AlphaFoldDB" id="A0A5S6QE25"/>
<dbReference type="Gene3D" id="3.90.132.10">
    <property type="entry name" value="Leishmanolysin , domain 2"/>
    <property type="match status" value="1"/>
</dbReference>
<feature type="binding site" evidence="9">
    <location>
        <position position="154"/>
    </location>
    <ligand>
        <name>Zn(2+)</name>
        <dbReference type="ChEBI" id="CHEBI:29105"/>
        <note>catalytic</note>
    </ligand>
</feature>
<evidence type="ECO:0000256" key="1">
    <source>
        <dbReference type="ARBA" id="ARBA00005860"/>
    </source>
</evidence>
<dbReference type="Proteomes" id="UP000046395">
    <property type="component" value="Unassembled WGS sequence"/>
</dbReference>
<evidence type="ECO:0000256" key="7">
    <source>
        <dbReference type="ARBA" id="ARBA00039717"/>
    </source>
</evidence>
<dbReference type="Pfam" id="PF01457">
    <property type="entry name" value="Peptidase_M8"/>
    <property type="match status" value="1"/>
</dbReference>
<evidence type="ECO:0000256" key="3">
    <source>
        <dbReference type="ARBA" id="ARBA00022723"/>
    </source>
</evidence>
<evidence type="ECO:0000256" key="2">
    <source>
        <dbReference type="ARBA" id="ARBA00022670"/>
    </source>
</evidence>